<dbReference type="AlphaFoldDB" id="A0A852ZYL5"/>
<accession>A0A852ZYL5</accession>
<dbReference type="Pfam" id="PF08533">
    <property type="entry name" value="Glyco_hydro_42C"/>
    <property type="match status" value="1"/>
</dbReference>
<dbReference type="Pfam" id="PF02449">
    <property type="entry name" value="Glyco_hydro_42"/>
    <property type="match status" value="1"/>
</dbReference>
<keyword evidence="14" id="KW-1185">Reference proteome</keyword>
<evidence type="ECO:0000313" key="14">
    <source>
        <dbReference type="Proteomes" id="UP000567795"/>
    </source>
</evidence>
<comment type="similarity">
    <text evidence="2 6">Belongs to the glycosyl hydrolase 42 family.</text>
</comment>
<dbReference type="SUPFAM" id="SSF51445">
    <property type="entry name" value="(Trans)glycosidases"/>
    <property type="match status" value="1"/>
</dbReference>
<evidence type="ECO:0000256" key="6">
    <source>
        <dbReference type="PIRNR" id="PIRNR001084"/>
    </source>
</evidence>
<dbReference type="InterPro" id="IPR013780">
    <property type="entry name" value="Glyco_hydro_b"/>
</dbReference>
<dbReference type="Gene3D" id="2.60.40.1180">
    <property type="entry name" value="Golgi alpha-mannosidase II"/>
    <property type="match status" value="1"/>
</dbReference>
<dbReference type="InterPro" id="IPR013529">
    <property type="entry name" value="Glyco_hydro_42_N"/>
</dbReference>
<name>A0A852ZYL5_9ACTN</name>
<evidence type="ECO:0000256" key="8">
    <source>
        <dbReference type="PIRSR" id="PIRSR001084-2"/>
    </source>
</evidence>
<evidence type="ECO:0000313" key="13">
    <source>
        <dbReference type="EMBL" id="NYI06907.1"/>
    </source>
</evidence>
<keyword evidence="4 6" id="KW-0378">Hydrolase</keyword>
<evidence type="ECO:0000256" key="1">
    <source>
        <dbReference type="ARBA" id="ARBA00001412"/>
    </source>
</evidence>
<organism evidence="13 14">
    <name type="scientific">Allostreptomyces psammosilenae</name>
    <dbReference type="NCBI Taxonomy" id="1892865"/>
    <lineage>
        <taxon>Bacteria</taxon>
        <taxon>Bacillati</taxon>
        <taxon>Actinomycetota</taxon>
        <taxon>Actinomycetes</taxon>
        <taxon>Kitasatosporales</taxon>
        <taxon>Streptomycetaceae</taxon>
        <taxon>Allostreptomyces</taxon>
    </lineage>
</organism>
<feature type="binding site" evidence="9">
    <location>
        <position position="117"/>
    </location>
    <ligand>
        <name>Zn(2+)</name>
        <dbReference type="ChEBI" id="CHEBI:29105"/>
    </ligand>
</feature>
<keyword evidence="9" id="KW-0479">Metal-binding</keyword>
<dbReference type="CDD" id="cd03143">
    <property type="entry name" value="A4_beta-galactosidase_middle_domain"/>
    <property type="match status" value="1"/>
</dbReference>
<dbReference type="RefSeq" id="WP_179815415.1">
    <property type="nucleotide sequence ID" value="NZ_JACBZD010000001.1"/>
</dbReference>
<dbReference type="InterPro" id="IPR029062">
    <property type="entry name" value="Class_I_gatase-like"/>
</dbReference>
<dbReference type="PANTHER" id="PTHR36447">
    <property type="entry name" value="BETA-GALACTOSIDASE GANA"/>
    <property type="match status" value="1"/>
</dbReference>
<dbReference type="PIRSF" id="PIRSF001084">
    <property type="entry name" value="B-galactosidase"/>
    <property type="match status" value="1"/>
</dbReference>
<evidence type="ECO:0000259" key="12">
    <source>
        <dbReference type="Pfam" id="PF08533"/>
    </source>
</evidence>
<evidence type="ECO:0000256" key="7">
    <source>
        <dbReference type="PIRSR" id="PIRSR001084-1"/>
    </source>
</evidence>
<comment type="catalytic activity">
    <reaction evidence="1 6">
        <text>Hydrolysis of terminal non-reducing beta-D-galactose residues in beta-D-galactosides.</text>
        <dbReference type="EC" id="3.2.1.23"/>
    </reaction>
</comment>
<feature type="binding site" evidence="8">
    <location>
        <position position="113"/>
    </location>
    <ligand>
        <name>substrate</name>
    </ligand>
</feature>
<dbReference type="Gene3D" id="3.40.50.880">
    <property type="match status" value="1"/>
</dbReference>
<dbReference type="Pfam" id="PF08532">
    <property type="entry name" value="Glyco_hydro_42M"/>
    <property type="match status" value="1"/>
</dbReference>
<feature type="binding site" evidence="8">
    <location>
        <position position="151"/>
    </location>
    <ligand>
        <name>substrate</name>
    </ligand>
</feature>
<dbReference type="PANTHER" id="PTHR36447:SF1">
    <property type="entry name" value="BETA-GALACTOSIDASE GANA"/>
    <property type="match status" value="1"/>
</dbReference>
<keyword evidence="9" id="KW-0862">Zinc</keyword>
<evidence type="ECO:0000256" key="5">
    <source>
        <dbReference type="ARBA" id="ARBA00023295"/>
    </source>
</evidence>
<dbReference type="Gene3D" id="3.20.20.80">
    <property type="entry name" value="Glycosidases"/>
    <property type="match status" value="1"/>
</dbReference>
<feature type="domain" description="Glycoside hydrolase family 42 N-terminal" evidence="10">
    <location>
        <begin position="16"/>
        <end position="386"/>
    </location>
</feature>
<dbReference type="GO" id="GO:0009341">
    <property type="term" value="C:beta-galactosidase complex"/>
    <property type="evidence" value="ECO:0007669"/>
    <property type="project" value="InterPro"/>
</dbReference>
<evidence type="ECO:0000256" key="3">
    <source>
        <dbReference type="ARBA" id="ARBA00012756"/>
    </source>
</evidence>
<proteinExistence type="inferred from homology"/>
<feature type="active site" description="Nucleophile" evidence="7">
    <location>
        <position position="309"/>
    </location>
</feature>
<dbReference type="InterPro" id="IPR017853">
    <property type="entry name" value="GH"/>
</dbReference>
<evidence type="ECO:0000256" key="9">
    <source>
        <dbReference type="PIRSR" id="PIRSR001084-3"/>
    </source>
</evidence>
<reference evidence="13 14" key="1">
    <citation type="submission" date="2020-07" db="EMBL/GenBank/DDBJ databases">
        <title>Sequencing the genomes of 1000 actinobacteria strains.</title>
        <authorList>
            <person name="Klenk H.-P."/>
        </authorList>
    </citation>
    <scope>NUCLEOTIDE SEQUENCE [LARGE SCALE GENOMIC DNA]</scope>
    <source>
        <strain evidence="13 14">DSM 42178</strain>
    </source>
</reference>
<feature type="binding site" evidence="8">
    <location>
        <position position="317"/>
    </location>
    <ligand>
        <name>substrate</name>
    </ligand>
</feature>
<evidence type="ECO:0000256" key="2">
    <source>
        <dbReference type="ARBA" id="ARBA00005940"/>
    </source>
</evidence>
<dbReference type="SUPFAM" id="SSF52317">
    <property type="entry name" value="Class I glutamine amidotransferase-like"/>
    <property type="match status" value="1"/>
</dbReference>
<dbReference type="EMBL" id="JACBZD010000001">
    <property type="protein sequence ID" value="NYI06907.1"/>
    <property type="molecule type" value="Genomic_DNA"/>
</dbReference>
<feature type="domain" description="Beta-galactosidase trimerisation" evidence="11">
    <location>
        <begin position="397"/>
        <end position="619"/>
    </location>
</feature>
<feature type="domain" description="Beta-galactosidase C-terminal" evidence="12">
    <location>
        <begin position="628"/>
        <end position="682"/>
    </location>
</feature>
<evidence type="ECO:0000256" key="4">
    <source>
        <dbReference type="ARBA" id="ARBA00022801"/>
    </source>
</evidence>
<dbReference type="InterPro" id="IPR013738">
    <property type="entry name" value="Beta_galactosidase_Trimer"/>
</dbReference>
<gene>
    <name evidence="13" type="ORF">FHU37_003850</name>
</gene>
<dbReference type="InterPro" id="IPR003476">
    <property type="entry name" value="Glyco_hydro_42"/>
</dbReference>
<keyword evidence="5 6" id="KW-0326">Glycosidase</keyword>
<dbReference type="InterPro" id="IPR013739">
    <property type="entry name" value="Beta_galactosidase_C"/>
</dbReference>
<sequence>MRPIDPVTDTLAYGGDYNPEQWSEEVWREDVKLMREAGVNLVSLGIFSWVRLEPREGEYDFGWLDLIMDLLHEGGIRVDLATPTAAPPAWFSRAHPESLPMTREGYRQGTGSRQSFCPSSPAYRAAAARITEAIARRYADHPALAMWHSHNEFGNHNAACWCPESAADFRRWLRARYGTLDALNDAWGTAFWGQRYGDWEEIDVPRITPTAVNPCQQLDFMRFSSDAHLANYTAERDILRRYTPGVPVTTNFMANTCKNIDYWRWAPEVDVVSNDHYLIAERPDNQIELALAADLTRSLAGGAPWILMEHSTGAVNWQPRNIAKRPGEMHRNSLAHVARGADGVLFFQWRAARAGAEKFHSAMLPHGGTDTRTWREVVALGDRVRTLTEVRGSRVVADAAVVWDWNSWWALELDWRPSVELRYIERIEAYYEQLWRDHRTVDFVRPDTDPADLARYPMVVVPSLYLLREDAAAGLRAYVEGGGHLVVSYFSGIVDEHDAVHSGRYPGALREVLGLSVEQWAPLREGERVGLALADGADGVPSLARFGDGGPAASADVWTEELRLEGAEAVLRYTSGPAAGLPAVTRHRLGAGTAWYVSTRLDGAGLAAVLAAAGADAGLPAAPELPAGVELVRRRSEDAEYLFAINHTAEDATVPGSGTELFTGAECAGVLPVPAGEVRVLRTAPSSAE</sequence>
<comment type="caution">
    <text evidence="13">The sequence shown here is derived from an EMBL/GenBank/DDBJ whole genome shotgun (WGS) entry which is preliminary data.</text>
</comment>
<dbReference type="GO" id="GO:0006012">
    <property type="term" value="P:galactose metabolic process"/>
    <property type="evidence" value="ECO:0007669"/>
    <property type="project" value="InterPro"/>
</dbReference>
<dbReference type="GO" id="GO:0046872">
    <property type="term" value="F:metal ion binding"/>
    <property type="evidence" value="ECO:0007669"/>
    <property type="project" value="UniProtKB-KW"/>
</dbReference>
<dbReference type="EC" id="3.2.1.23" evidence="3 6"/>
<dbReference type="Proteomes" id="UP000567795">
    <property type="component" value="Unassembled WGS sequence"/>
</dbReference>
<feature type="binding site" evidence="9">
    <location>
        <position position="160"/>
    </location>
    <ligand>
        <name>Zn(2+)</name>
        <dbReference type="ChEBI" id="CHEBI:29105"/>
    </ligand>
</feature>
<protein>
    <recommendedName>
        <fullName evidence="3 6">Beta-galactosidase</fullName>
        <shortName evidence="6">Beta-gal</shortName>
        <ecNumber evidence="3 6">3.2.1.23</ecNumber>
    </recommendedName>
</protein>
<dbReference type="GO" id="GO:0004565">
    <property type="term" value="F:beta-galactosidase activity"/>
    <property type="evidence" value="ECO:0007669"/>
    <property type="project" value="UniProtKB-EC"/>
</dbReference>
<feature type="binding site" evidence="9">
    <location>
        <position position="162"/>
    </location>
    <ligand>
        <name>Zn(2+)</name>
        <dbReference type="ChEBI" id="CHEBI:29105"/>
    </ligand>
</feature>
<evidence type="ECO:0000259" key="11">
    <source>
        <dbReference type="Pfam" id="PF08532"/>
    </source>
</evidence>
<evidence type="ECO:0000259" key="10">
    <source>
        <dbReference type="Pfam" id="PF02449"/>
    </source>
</evidence>
<feature type="active site" description="Proton donor" evidence="7">
    <location>
        <position position="152"/>
    </location>
</feature>